<dbReference type="PANTHER" id="PTHR10680">
    <property type="entry name" value="PEPTIDYL-GLYCINE ALPHA-AMIDATING MONOOXYGENASE"/>
    <property type="match status" value="1"/>
</dbReference>
<dbReference type="Proteomes" id="UP000663833">
    <property type="component" value="Unassembled WGS sequence"/>
</dbReference>
<keyword evidence="2" id="KW-0677">Repeat</keyword>
<sequence>MLAFCAHYGFVSSNATSVFQFTEEARVALCPFVSTTGMRCFDGVPLPRSGRSFGSDFTKLPRGVGISIDRSTGRLMAPAVQLTYTPAGSRTWTDGHTGMIFDLFNEATLGPAHQVAAAYDTARIHTFHNASRLNAVWRQTFADDAVHGGELARRPEMLEYFKNYFSRDEALALSQRVIGLYTLRINASAIQLNEFALRALSQLTATFDADLYEDFLNTWGTHIITRSLVGGMIEERATVPRCSHVSDDARFAHCVPFSDSGPISSNCTYYASQIRVISKRLLGGNVEINNENQWRRTLAVRPALLQILEMVPWSDFITDNAVKQNLIAIMRNRQRYFDFIQAASVELVDSRLQPCVSGAQKMINSPYKSSSILYPILRARGLSDTNRLTIIATIPNIPCSARWERSGVTVAGGRGEGSDRNQLKKSYGIFIDNDETVIIADCFNHRVVQWKPSDTNGQIVAGGNGQGSSLNQLNHPSDVLIGKKMDSLIIADLGNRRVVQWSRRSETLQGEILIDNVACYGLAMDTQGYLYVPNALNNEVRRYRIGDKNGILVAGGNGQGSGLNQLNLPTHLFVDQQQNLYISDRHNHRVVKWNKEAKEGIVVAGGQGTGNAMAQLHHPEGIFVDQFSNLYVADEHNHRIIRWTQGANQGTVVVGGNGIRGGANHLNYPMSLAFDRHGNLYVSDHVNYRVQRFSLIKPH</sequence>
<gene>
    <name evidence="6" type="ORF">LUA448_LOCUS32806</name>
</gene>
<dbReference type="PROSITE" id="PS51125">
    <property type="entry name" value="NHL"/>
    <property type="match status" value="2"/>
</dbReference>
<feature type="repeat" description="NHL" evidence="4">
    <location>
        <begin position="658"/>
        <end position="696"/>
    </location>
</feature>
<evidence type="ECO:0000256" key="2">
    <source>
        <dbReference type="ARBA" id="ARBA00022737"/>
    </source>
</evidence>
<accession>A0A818QW87</accession>
<dbReference type="SUPFAM" id="SSF63825">
    <property type="entry name" value="YWTD domain"/>
    <property type="match status" value="1"/>
</dbReference>
<dbReference type="InterPro" id="IPR011042">
    <property type="entry name" value="6-blade_b-propeller_TolB-like"/>
</dbReference>
<dbReference type="AlphaFoldDB" id="A0A818QW87"/>
<evidence type="ECO:0000313" key="7">
    <source>
        <dbReference type="Proteomes" id="UP000663833"/>
    </source>
</evidence>
<keyword evidence="3" id="KW-0325">Glycoprotein</keyword>
<dbReference type="PANTHER" id="PTHR10680:SF28">
    <property type="entry name" value="SMP-30_GLUCONOLACTONASE_LRE-LIKE REGION DOMAIN-CONTAINING PROTEIN"/>
    <property type="match status" value="1"/>
</dbReference>
<dbReference type="Gene3D" id="2.40.10.500">
    <property type="match status" value="1"/>
</dbReference>
<evidence type="ECO:0000256" key="1">
    <source>
        <dbReference type="ARBA" id="ARBA00022729"/>
    </source>
</evidence>
<dbReference type="InterPro" id="IPR020864">
    <property type="entry name" value="MACPF"/>
</dbReference>
<dbReference type="CDD" id="cd05819">
    <property type="entry name" value="NHL"/>
    <property type="match status" value="1"/>
</dbReference>
<feature type="domain" description="MACPF" evidence="5">
    <location>
        <begin position="161"/>
        <end position="242"/>
    </location>
</feature>
<evidence type="ECO:0000256" key="3">
    <source>
        <dbReference type="ARBA" id="ARBA00023180"/>
    </source>
</evidence>
<feature type="repeat" description="NHL" evidence="4">
    <location>
        <begin position="560"/>
        <end position="596"/>
    </location>
</feature>
<keyword evidence="1" id="KW-0732">Signal</keyword>
<evidence type="ECO:0000313" key="6">
    <source>
        <dbReference type="EMBL" id="CAF3647826.1"/>
    </source>
</evidence>
<name>A0A818QW87_9BILA</name>
<comment type="caution">
    <text evidence="6">The sequence shown here is derived from an EMBL/GenBank/DDBJ whole genome shotgun (WGS) entry which is preliminary data.</text>
</comment>
<proteinExistence type="predicted"/>
<dbReference type="InterPro" id="IPR001258">
    <property type="entry name" value="NHL_repeat"/>
</dbReference>
<dbReference type="GO" id="GO:0005576">
    <property type="term" value="C:extracellular region"/>
    <property type="evidence" value="ECO:0007669"/>
    <property type="project" value="TreeGrafter"/>
</dbReference>
<protein>
    <recommendedName>
        <fullName evidence="5">MACPF domain-containing protein</fullName>
    </recommendedName>
</protein>
<dbReference type="EMBL" id="CAJNYD010004916">
    <property type="protein sequence ID" value="CAF3647826.1"/>
    <property type="molecule type" value="Genomic_DNA"/>
</dbReference>
<organism evidence="6 7">
    <name type="scientific">Rotaria socialis</name>
    <dbReference type="NCBI Taxonomy" id="392032"/>
    <lineage>
        <taxon>Eukaryota</taxon>
        <taxon>Metazoa</taxon>
        <taxon>Spiralia</taxon>
        <taxon>Gnathifera</taxon>
        <taxon>Rotifera</taxon>
        <taxon>Eurotatoria</taxon>
        <taxon>Bdelloidea</taxon>
        <taxon>Philodinida</taxon>
        <taxon>Philodinidae</taxon>
        <taxon>Rotaria</taxon>
    </lineage>
</organism>
<reference evidence="6" key="1">
    <citation type="submission" date="2021-02" db="EMBL/GenBank/DDBJ databases">
        <authorList>
            <person name="Nowell W R."/>
        </authorList>
    </citation>
    <scope>NUCLEOTIDE SEQUENCE</scope>
</reference>
<evidence type="ECO:0000256" key="4">
    <source>
        <dbReference type="PROSITE-ProRule" id="PRU00504"/>
    </source>
</evidence>
<evidence type="ECO:0000259" key="5">
    <source>
        <dbReference type="Pfam" id="PF01823"/>
    </source>
</evidence>
<dbReference type="Gene3D" id="2.120.10.30">
    <property type="entry name" value="TolB, C-terminal domain"/>
    <property type="match status" value="2"/>
</dbReference>
<dbReference type="Pfam" id="PF01823">
    <property type="entry name" value="MACPF"/>
    <property type="match status" value="1"/>
</dbReference>